<dbReference type="RefSeq" id="WP_053568144.1">
    <property type="nucleotide sequence ID" value="NZ_FCNY02000014.1"/>
</dbReference>
<dbReference type="Pfam" id="PF05378">
    <property type="entry name" value="Hydant_A_N"/>
    <property type="match status" value="1"/>
</dbReference>
<dbReference type="InterPro" id="IPR002821">
    <property type="entry name" value="Hydantoinase_A"/>
</dbReference>
<dbReference type="AlphaFoldDB" id="A0A158IN56"/>
<organism evidence="4 5">
    <name type="scientific">Caballeronia cordobensis</name>
    <name type="common">Burkholderia cordobensis</name>
    <dbReference type="NCBI Taxonomy" id="1353886"/>
    <lineage>
        <taxon>Bacteria</taxon>
        <taxon>Pseudomonadati</taxon>
        <taxon>Pseudomonadota</taxon>
        <taxon>Betaproteobacteria</taxon>
        <taxon>Burkholderiales</taxon>
        <taxon>Burkholderiaceae</taxon>
        <taxon>Caballeronia</taxon>
    </lineage>
</organism>
<dbReference type="Pfam" id="PF19278">
    <property type="entry name" value="Hydant_A_C"/>
    <property type="match status" value="1"/>
</dbReference>
<dbReference type="Proteomes" id="UP000054740">
    <property type="component" value="Unassembled WGS sequence"/>
</dbReference>
<evidence type="ECO:0000259" key="1">
    <source>
        <dbReference type="Pfam" id="PF01968"/>
    </source>
</evidence>
<dbReference type="EMBL" id="FCNY02000014">
    <property type="protein sequence ID" value="SAL58072.1"/>
    <property type="molecule type" value="Genomic_DNA"/>
</dbReference>
<dbReference type="InterPro" id="IPR008040">
    <property type="entry name" value="Hydant_A_N"/>
</dbReference>
<dbReference type="InterPro" id="IPR045079">
    <property type="entry name" value="Oxoprolinase-like"/>
</dbReference>
<reference evidence="5" key="1">
    <citation type="submission" date="2016-01" db="EMBL/GenBank/DDBJ databases">
        <authorList>
            <person name="Peeters C."/>
        </authorList>
    </citation>
    <scope>NUCLEOTIDE SEQUENCE [LARGE SCALE GENOMIC DNA]</scope>
</reference>
<dbReference type="PANTHER" id="PTHR11365:SF23">
    <property type="entry name" value="HYPOTHETICAL 5-OXOPROLINASE (EUROFUNG)-RELATED"/>
    <property type="match status" value="1"/>
</dbReference>
<evidence type="ECO:0000313" key="5">
    <source>
        <dbReference type="Proteomes" id="UP000054740"/>
    </source>
</evidence>
<dbReference type="PANTHER" id="PTHR11365">
    <property type="entry name" value="5-OXOPROLINASE RELATED"/>
    <property type="match status" value="1"/>
</dbReference>
<proteinExistence type="predicted"/>
<name>A0A158IN56_CABCO</name>
<dbReference type="GO" id="GO:0006749">
    <property type="term" value="P:glutathione metabolic process"/>
    <property type="evidence" value="ECO:0007669"/>
    <property type="project" value="TreeGrafter"/>
</dbReference>
<feature type="domain" description="Hydantoinase/oxoprolinase N-terminal" evidence="2">
    <location>
        <begin position="8"/>
        <end position="184"/>
    </location>
</feature>
<dbReference type="InterPro" id="IPR049517">
    <property type="entry name" value="ACX-like_C"/>
</dbReference>
<evidence type="ECO:0000259" key="2">
    <source>
        <dbReference type="Pfam" id="PF05378"/>
    </source>
</evidence>
<gene>
    <name evidence="4" type="ORF">AWB70_05156</name>
</gene>
<protein>
    <submittedName>
        <fullName evidence="4">5-oxoprolinase (ATP-hydrolyzing)</fullName>
    </submittedName>
</protein>
<dbReference type="InterPro" id="IPR043129">
    <property type="entry name" value="ATPase_NBD"/>
</dbReference>
<dbReference type="Pfam" id="PF01968">
    <property type="entry name" value="Hydantoinase_A"/>
    <property type="match status" value="1"/>
</dbReference>
<evidence type="ECO:0000259" key="3">
    <source>
        <dbReference type="Pfam" id="PF19278"/>
    </source>
</evidence>
<sequence length="703" mass="74540">MSERLYRAGVDIGGTFTDIVVIDDQGVVHTKKVSSTPQDYGVAIVTGLQALLASLGATPRQVTELVHATTIATNTVLEGKGARTALVTTRGFRDVVEIGRLRVPMLYNLAYRKPAPLAKRRHRYEVDERLNADGSIAKALDEAEVLAVAERIAAQEIEAVAISLLHAYANPEHEIRVRELLRRVLGERVYLTCSHEILPEIREYERTSTTVVNAYLGPVVVSYLHSLIARLRDVGMRGPVQIMHSNGGVMSAAAVMQKPAAIIESGPAAGVIAGASVASASGYADCITVDMGGTTAKAAIIERGEPARTTEYEVGAGINLSSKLVKGGGHAVKLPFIDVSEIGAGGGSMVRIDAGGLVKVGPDSAGSVPGPVAYDAGGTTPTLTDAVLALGYLNPGYLAGGELRINHAKACDAMRAHVAEPTNTELHEAAYGVFSIAASTMTRAVKAVSTYRGRDPRDFALFAFGGNGPIIVHAIAALLDMRTVIVPPSPGVFSALGLLFSTTQHEFMQTMFRRLDADAAAPLGDALEDLAASARAEMMEEGLARHDIELRCSLDLRYAGQAYELAVPLAWRSGETVDIDEVKGAFHAEHERTYGHASQDDAVELVNLRVLGSLKSEQSRVYDARRAGGNRADAATCVTRRAYFGPAHGFVDTPVISRAMLRAAPLDGPVIVEEYDSTCVVPPGACARVDAHENIVITLGENA</sequence>
<accession>A0A158IN56</accession>
<dbReference type="GO" id="GO:0017168">
    <property type="term" value="F:5-oxoprolinase (ATP-hydrolyzing) activity"/>
    <property type="evidence" value="ECO:0007669"/>
    <property type="project" value="TreeGrafter"/>
</dbReference>
<dbReference type="GO" id="GO:0005829">
    <property type="term" value="C:cytosol"/>
    <property type="evidence" value="ECO:0007669"/>
    <property type="project" value="TreeGrafter"/>
</dbReference>
<feature type="domain" description="Hydantoinase A/oxoprolinase" evidence="1">
    <location>
        <begin position="206"/>
        <end position="505"/>
    </location>
</feature>
<dbReference type="SUPFAM" id="SSF53067">
    <property type="entry name" value="Actin-like ATPase domain"/>
    <property type="match status" value="1"/>
</dbReference>
<evidence type="ECO:0000313" key="4">
    <source>
        <dbReference type="EMBL" id="SAL58072.1"/>
    </source>
</evidence>
<feature type="domain" description="Acetophenone carboxylase-like C-terminal" evidence="3">
    <location>
        <begin position="517"/>
        <end position="693"/>
    </location>
</feature>
<dbReference type="Gene3D" id="3.30.420.40">
    <property type="match status" value="1"/>
</dbReference>
<keyword evidence="5" id="KW-1185">Reference proteome</keyword>